<keyword evidence="3 5" id="KW-1133">Transmembrane helix</keyword>
<dbReference type="WBParaSite" id="ACRNAN_scaffold9869.g9560.t1">
    <property type="protein sequence ID" value="ACRNAN_scaffold9869.g9560.t1"/>
    <property type="gene ID" value="ACRNAN_scaffold9869.g9560"/>
</dbReference>
<evidence type="ECO:0000313" key="7">
    <source>
        <dbReference type="Proteomes" id="UP000887540"/>
    </source>
</evidence>
<keyword evidence="7" id="KW-1185">Reference proteome</keyword>
<evidence type="ECO:0000256" key="2">
    <source>
        <dbReference type="ARBA" id="ARBA00022692"/>
    </source>
</evidence>
<accession>A0A914ENQ0</accession>
<feature type="transmembrane region" description="Helical" evidence="5">
    <location>
        <begin position="29"/>
        <end position="47"/>
    </location>
</feature>
<dbReference type="Pfam" id="PF00916">
    <property type="entry name" value="Sulfate_transp"/>
    <property type="match status" value="1"/>
</dbReference>
<dbReference type="AlphaFoldDB" id="A0A914ENQ0"/>
<sequence>MHYSKKFPGICATLLYTFPKPILPEFTKITDVLPDAIVIAIVIYAITFSLEKMMAKNHNYKVNPKQELRALAICQLLSCFFLCHPSSENLSRVKIGEDAGAKSQ</sequence>
<proteinExistence type="predicted"/>
<keyword evidence="4 5" id="KW-0472">Membrane</keyword>
<dbReference type="PANTHER" id="PTHR11814">
    <property type="entry name" value="SULFATE TRANSPORTER"/>
    <property type="match status" value="1"/>
</dbReference>
<dbReference type="GO" id="GO:0016020">
    <property type="term" value="C:membrane"/>
    <property type="evidence" value="ECO:0007669"/>
    <property type="project" value="UniProtKB-SubCell"/>
</dbReference>
<evidence type="ECO:0000256" key="4">
    <source>
        <dbReference type="ARBA" id="ARBA00023136"/>
    </source>
</evidence>
<dbReference type="GO" id="GO:0055085">
    <property type="term" value="P:transmembrane transport"/>
    <property type="evidence" value="ECO:0007669"/>
    <property type="project" value="InterPro"/>
</dbReference>
<evidence type="ECO:0000256" key="3">
    <source>
        <dbReference type="ARBA" id="ARBA00022989"/>
    </source>
</evidence>
<evidence type="ECO:0000256" key="5">
    <source>
        <dbReference type="SAM" id="Phobius"/>
    </source>
</evidence>
<keyword evidence="2 5" id="KW-0812">Transmembrane</keyword>
<reference evidence="8" key="1">
    <citation type="submission" date="2022-11" db="UniProtKB">
        <authorList>
            <consortium name="WormBaseParasite"/>
        </authorList>
    </citation>
    <scope>IDENTIFICATION</scope>
</reference>
<evidence type="ECO:0000256" key="1">
    <source>
        <dbReference type="ARBA" id="ARBA00004141"/>
    </source>
</evidence>
<evidence type="ECO:0000259" key="6">
    <source>
        <dbReference type="Pfam" id="PF00916"/>
    </source>
</evidence>
<comment type="subcellular location">
    <subcellularLocation>
        <location evidence="1">Membrane</location>
        <topology evidence="1">Multi-pass membrane protein</topology>
    </subcellularLocation>
</comment>
<evidence type="ECO:0000313" key="8">
    <source>
        <dbReference type="WBParaSite" id="ACRNAN_scaffold9869.g9560.t1"/>
    </source>
</evidence>
<protein>
    <submittedName>
        <fullName evidence="8">SLC26A/SulP transporter domain-containing protein</fullName>
    </submittedName>
</protein>
<organism evidence="7 8">
    <name type="scientific">Acrobeloides nanus</name>
    <dbReference type="NCBI Taxonomy" id="290746"/>
    <lineage>
        <taxon>Eukaryota</taxon>
        <taxon>Metazoa</taxon>
        <taxon>Ecdysozoa</taxon>
        <taxon>Nematoda</taxon>
        <taxon>Chromadorea</taxon>
        <taxon>Rhabditida</taxon>
        <taxon>Tylenchina</taxon>
        <taxon>Cephalobomorpha</taxon>
        <taxon>Cephaloboidea</taxon>
        <taxon>Cephalobidae</taxon>
        <taxon>Acrobeloides</taxon>
    </lineage>
</organism>
<dbReference type="Proteomes" id="UP000887540">
    <property type="component" value="Unplaced"/>
</dbReference>
<dbReference type="InterPro" id="IPR011547">
    <property type="entry name" value="SLC26A/SulP_dom"/>
</dbReference>
<name>A0A914ENQ0_9BILA</name>
<feature type="domain" description="SLC26A/SulP transporter" evidence="6">
    <location>
        <begin position="18"/>
        <end position="104"/>
    </location>
</feature>
<dbReference type="InterPro" id="IPR001902">
    <property type="entry name" value="SLC26A/SulP_fam"/>
</dbReference>